<accession>A0ABR9SIW8</accession>
<proteinExistence type="predicted"/>
<protein>
    <submittedName>
        <fullName evidence="1">Uncharacterized protein</fullName>
    </submittedName>
</protein>
<dbReference type="Proteomes" id="UP000715965">
    <property type="component" value="Unassembled WGS sequence"/>
</dbReference>
<comment type="caution">
    <text evidence="1">The sequence shown here is derived from an EMBL/GenBank/DDBJ whole genome shotgun (WGS) entry which is preliminary data.</text>
</comment>
<reference evidence="1 2" key="1">
    <citation type="submission" date="2020-10" db="EMBL/GenBank/DDBJ databases">
        <title>Draft genome of Ramlibacter aquaticus LMG 30558.</title>
        <authorList>
            <person name="Props R."/>
        </authorList>
    </citation>
    <scope>NUCLEOTIDE SEQUENCE [LARGE SCALE GENOMIC DNA]</scope>
    <source>
        <strain evidence="1 2">LMG 30558</strain>
    </source>
</reference>
<gene>
    <name evidence="1" type="ORF">IM725_17145</name>
</gene>
<dbReference type="EMBL" id="JADDOJ010000090">
    <property type="protein sequence ID" value="MBE7942298.1"/>
    <property type="molecule type" value="Genomic_DNA"/>
</dbReference>
<sequence length="71" mass="7919">MQTRDSTHANAAELLARALQGLCSFERSAAPAAGDARSRDFLRQQLLLIVEQRAARLQGETRAMRRNLPEL</sequence>
<dbReference type="RefSeq" id="WP_193781853.1">
    <property type="nucleotide sequence ID" value="NZ_JADDOJ010000090.1"/>
</dbReference>
<evidence type="ECO:0000313" key="1">
    <source>
        <dbReference type="EMBL" id="MBE7942298.1"/>
    </source>
</evidence>
<evidence type="ECO:0000313" key="2">
    <source>
        <dbReference type="Proteomes" id="UP000715965"/>
    </source>
</evidence>
<name>A0ABR9SIW8_9BURK</name>
<organism evidence="1 2">
    <name type="scientific">Ramlibacter aquaticus</name>
    <dbReference type="NCBI Taxonomy" id="2780094"/>
    <lineage>
        <taxon>Bacteria</taxon>
        <taxon>Pseudomonadati</taxon>
        <taxon>Pseudomonadota</taxon>
        <taxon>Betaproteobacteria</taxon>
        <taxon>Burkholderiales</taxon>
        <taxon>Comamonadaceae</taxon>
        <taxon>Ramlibacter</taxon>
    </lineage>
</organism>
<keyword evidence="2" id="KW-1185">Reference proteome</keyword>